<dbReference type="GeneID" id="30964772"/>
<proteinExistence type="predicted"/>
<accession>A0A1D2VS10</accession>
<protein>
    <submittedName>
        <fullName evidence="1">Uncharacterized protein</fullName>
    </submittedName>
</protein>
<dbReference type="SUPFAM" id="SSF53254">
    <property type="entry name" value="Phosphoglycerate mutase-like"/>
    <property type="match status" value="1"/>
</dbReference>
<evidence type="ECO:0000313" key="2">
    <source>
        <dbReference type="Proteomes" id="UP000095038"/>
    </source>
</evidence>
<sequence>MIENENKEKKFEFLKFEDRNCLIIYKLLFLTRNSESFKSFNENLLDPSINSRGKKQCERLKECWIRQIDKGCPLPSLYYSSPLRRSIDTLIYTWNDITSNNYQPIIYENLRPLIELKNVNKRHNKSDITQNYPNFILQNDFSEEDLLFEKYEKEAKRSENVIEFHERILNFIKYEIFEKNYLLNQYNSNSCLSINCNLRTIQEILKIMGHRPFHVEKGELIPVLIKGTREPTDSNNVILKYQ</sequence>
<dbReference type="Proteomes" id="UP000095038">
    <property type="component" value="Unassembled WGS sequence"/>
</dbReference>
<reference evidence="2" key="1">
    <citation type="submission" date="2016-05" db="EMBL/GenBank/DDBJ databases">
        <title>Comparative genomics of biotechnologically important yeasts.</title>
        <authorList>
            <consortium name="DOE Joint Genome Institute"/>
            <person name="Riley R."/>
            <person name="Haridas S."/>
            <person name="Wolfe K.H."/>
            <person name="Lopes M.R."/>
            <person name="Hittinger C.T."/>
            <person name="Goker M."/>
            <person name="Salamov A."/>
            <person name="Wisecaver J."/>
            <person name="Long T.M."/>
            <person name="Aerts A.L."/>
            <person name="Barry K."/>
            <person name="Choi C."/>
            <person name="Clum A."/>
            <person name="Coughlan A.Y."/>
            <person name="Deshpande S."/>
            <person name="Douglass A.P."/>
            <person name="Hanson S.J."/>
            <person name="Klenk H.-P."/>
            <person name="Labutti K."/>
            <person name="Lapidus A."/>
            <person name="Lindquist E."/>
            <person name="Lipzen A."/>
            <person name="Meier-Kolthoff J.P."/>
            <person name="Ohm R.A."/>
            <person name="Otillar R.P."/>
            <person name="Pangilinan J."/>
            <person name="Peng Y."/>
            <person name="Rokas A."/>
            <person name="Rosa C.A."/>
            <person name="Scheuner C."/>
            <person name="Sibirny A.A."/>
            <person name="Slot J.C."/>
            <person name="Stielow J.B."/>
            <person name="Sun H."/>
            <person name="Kurtzman C.P."/>
            <person name="Blackwell M."/>
            <person name="Grigoriev I.V."/>
            <person name="Jeffries T.W."/>
        </authorList>
    </citation>
    <scope>NUCLEOTIDE SEQUENCE [LARGE SCALE GENOMIC DNA]</scope>
    <source>
        <strain evidence="2">DSM 1968</strain>
    </source>
</reference>
<dbReference type="EMBL" id="KV454475">
    <property type="protein sequence ID" value="ODV64357.1"/>
    <property type="molecule type" value="Genomic_DNA"/>
</dbReference>
<gene>
    <name evidence="1" type="ORF">ASCRUDRAFT_53907</name>
</gene>
<organism evidence="1 2">
    <name type="scientific">Ascoidea rubescens DSM 1968</name>
    <dbReference type="NCBI Taxonomy" id="1344418"/>
    <lineage>
        <taxon>Eukaryota</taxon>
        <taxon>Fungi</taxon>
        <taxon>Dikarya</taxon>
        <taxon>Ascomycota</taxon>
        <taxon>Saccharomycotina</taxon>
        <taxon>Saccharomycetes</taxon>
        <taxon>Ascoideaceae</taxon>
        <taxon>Ascoidea</taxon>
    </lineage>
</organism>
<evidence type="ECO:0000313" key="1">
    <source>
        <dbReference type="EMBL" id="ODV64357.1"/>
    </source>
</evidence>
<dbReference type="OrthoDB" id="496981at2759"/>
<dbReference type="InParanoid" id="A0A1D2VS10"/>
<dbReference type="InterPro" id="IPR029033">
    <property type="entry name" value="His_PPase_superfam"/>
</dbReference>
<dbReference type="RefSeq" id="XP_020050664.1">
    <property type="nucleotide sequence ID" value="XM_020191136.1"/>
</dbReference>
<dbReference type="Gene3D" id="3.40.50.1240">
    <property type="entry name" value="Phosphoglycerate mutase-like"/>
    <property type="match status" value="1"/>
</dbReference>
<name>A0A1D2VS10_9ASCO</name>
<dbReference type="AlphaFoldDB" id="A0A1D2VS10"/>
<keyword evidence="2" id="KW-1185">Reference proteome</keyword>